<feature type="transmembrane region" description="Helical" evidence="1">
    <location>
        <begin position="181"/>
        <end position="199"/>
    </location>
</feature>
<evidence type="ECO:0000313" key="3">
    <source>
        <dbReference type="Proteomes" id="UP000199116"/>
    </source>
</evidence>
<keyword evidence="1" id="KW-1133">Transmembrane helix</keyword>
<gene>
    <name evidence="2" type="ORF">SAMN04488033_12134</name>
</gene>
<feature type="transmembrane region" description="Helical" evidence="1">
    <location>
        <begin position="110"/>
        <end position="128"/>
    </location>
</feature>
<dbReference type="EMBL" id="FOOH01000021">
    <property type="protein sequence ID" value="SFG02479.1"/>
    <property type="molecule type" value="Genomic_DNA"/>
</dbReference>
<dbReference type="PANTHER" id="PTHR33802">
    <property type="entry name" value="SI:CH211-161H7.5-RELATED"/>
    <property type="match status" value="1"/>
</dbReference>
<dbReference type="PANTHER" id="PTHR33802:SF1">
    <property type="entry name" value="XK-RELATED PROTEIN"/>
    <property type="match status" value="1"/>
</dbReference>
<evidence type="ECO:0000256" key="1">
    <source>
        <dbReference type="SAM" id="Phobius"/>
    </source>
</evidence>
<keyword evidence="1" id="KW-0472">Membrane</keyword>
<evidence type="ECO:0000313" key="2">
    <source>
        <dbReference type="EMBL" id="SFG02479.1"/>
    </source>
</evidence>
<proteinExistence type="predicted"/>
<feature type="transmembrane region" description="Helical" evidence="1">
    <location>
        <begin position="7"/>
        <end position="27"/>
    </location>
</feature>
<accession>A0A1I2NI46</accession>
<keyword evidence="3" id="KW-1185">Reference proteome</keyword>
<dbReference type="Proteomes" id="UP000199116">
    <property type="component" value="Unassembled WGS sequence"/>
</dbReference>
<organism evidence="2 3">
    <name type="scientific">Salegentibacter agarivorans</name>
    <dbReference type="NCBI Taxonomy" id="345907"/>
    <lineage>
        <taxon>Bacteria</taxon>
        <taxon>Pseudomonadati</taxon>
        <taxon>Bacteroidota</taxon>
        <taxon>Flavobacteriia</taxon>
        <taxon>Flavobacteriales</taxon>
        <taxon>Flavobacteriaceae</taxon>
        <taxon>Salegentibacter</taxon>
    </lineage>
</organism>
<feature type="transmembrane region" description="Helical" evidence="1">
    <location>
        <begin position="47"/>
        <end position="67"/>
    </location>
</feature>
<feature type="transmembrane region" description="Helical" evidence="1">
    <location>
        <begin position="87"/>
        <end position="104"/>
    </location>
</feature>
<evidence type="ECO:0008006" key="4">
    <source>
        <dbReference type="Google" id="ProtNLM"/>
    </source>
</evidence>
<sequence>MEKRLAILNFISVILIIAVSYISQTGIINGNTMGSLSAEYYNLFTPAGYAFAIWGIIFLSLLGFSGYQLFQAFSAKNDLEFLRNSGYWFLIANLANAGWVIAWLNEFTGLSVLLMFLIMFSLIKVILNTNMERWDAPLKIIAFSWWPICLYSGWIAVASIANVSAYLSKIGWTAPFFGEEIWTVIIIAVAVFINIAIIWRRNMREFAAVGVWALIAIYFRHFGEIPLITYSALIGAVAIFSNIIYHGWMNKETNPMYKFLESKTKSSSQ</sequence>
<dbReference type="AlphaFoldDB" id="A0A1I2NI46"/>
<dbReference type="RefSeq" id="WP_093305636.1">
    <property type="nucleotide sequence ID" value="NZ_FOOH01000021.1"/>
</dbReference>
<feature type="transmembrane region" description="Helical" evidence="1">
    <location>
        <begin position="140"/>
        <end position="161"/>
    </location>
</feature>
<reference evidence="3" key="1">
    <citation type="submission" date="2016-10" db="EMBL/GenBank/DDBJ databases">
        <authorList>
            <person name="Varghese N."/>
            <person name="Submissions S."/>
        </authorList>
    </citation>
    <scope>NUCLEOTIDE SEQUENCE [LARGE SCALE GENOMIC DNA]</scope>
    <source>
        <strain evidence="3">DSM 23515</strain>
    </source>
</reference>
<name>A0A1I2NI46_9FLAO</name>
<keyword evidence="1" id="KW-0812">Transmembrane</keyword>
<feature type="transmembrane region" description="Helical" evidence="1">
    <location>
        <begin position="228"/>
        <end position="248"/>
    </location>
</feature>
<protein>
    <recommendedName>
        <fullName evidence="4">TspO and MBR related proteins</fullName>
    </recommendedName>
</protein>
<feature type="transmembrane region" description="Helical" evidence="1">
    <location>
        <begin position="206"/>
        <end position="222"/>
    </location>
</feature>